<feature type="region of interest" description="Disordered" evidence="1">
    <location>
        <begin position="125"/>
        <end position="166"/>
    </location>
</feature>
<reference evidence="3 4" key="1">
    <citation type="journal article" date="2019" name="Int. J. Syst. Evol. Microbiol.">
        <title>The Global Catalogue of Microorganisms (GCM) 10K type strain sequencing project: providing services to taxonomists for standard genome sequencing and annotation.</title>
        <authorList>
            <consortium name="The Broad Institute Genomics Platform"/>
            <consortium name="The Broad Institute Genome Sequencing Center for Infectious Disease"/>
            <person name="Wu L."/>
            <person name="Ma J."/>
        </authorList>
    </citation>
    <scope>NUCLEOTIDE SEQUENCE [LARGE SCALE GENOMIC DNA]</scope>
    <source>
        <strain evidence="3 4">JCM 5067</strain>
    </source>
</reference>
<comment type="caution">
    <text evidence="3">The sequence shown here is derived from an EMBL/GenBank/DDBJ whole genome shotgun (WGS) entry which is preliminary data.</text>
</comment>
<feature type="compositionally biased region" description="Basic and acidic residues" evidence="1">
    <location>
        <begin position="1"/>
        <end position="10"/>
    </location>
</feature>
<feature type="region of interest" description="Disordered" evidence="1">
    <location>
        <begin position="1"/>
        <end position="23"/>
    </location>
</feature>
<organism evidence="3 4">
    <name type="scientific">Streptomyces crystallinus</name>
    <dbReference type="NCBI Taxonomy" id="68191"/>
    <lineage>
        <taxon>Bacteria</taxon>
        <taxon>Bacillati</taxon>
        <taxon>Actinomycetota</taxon>
        <taxon>Actinomycetes</taxon>
        <taxon>Kitasatosporales</taxon>
        <taxon>Streptomycetaceae</taxon>
        <taxon>Streptomyces</taxon>
    </lineage>
</organism>
<gene>
    <name evidence="3" type="ORF">GCM10010394_55630</name>
</gene>
<feature type="compositionally biased region" description="Polar residues" evidence="1">
    <location>
        <begin position="144"/>
        <end position="156"/>
    </location>
</feature>
<protein>
    <recommendedName>
        <fullName evidence="2">Helicase-associated domain-containing protein</fullName>
    </recommendedName>
</protein>
<dbReference type="EMBL" id="BAAACA010000038">
    <property type="protein sequence ID" value="GAA0618162.1"/>
    <property type="molecule type" value="Genomic_DNA"/>
</dbReference>
<dbReference type="Pfam" id="PF03457">
    <property type="entry name" value="HA"/>
    <property type="match status" value="1"/>
</dbReference>
<evidence type="ECO:0000256" key="1">
    <source>
        <dbReference type="SAM" id="MobiDB-lite"/>
    </source>
</evidence>
<accession>A0ABN1GSD7</accession>
<name>A0ABN1GSD7_9ACTN</name>
<dbReference type="Gene3D" id="6.10.140.530">
    <property type="match status" value="1"/>
</dbReference>
<dbReference type="InterPro" id="IPR005114">
    <property type="entry name" value="Helicase_assoc"/>
</dbReference>
<proteinExistence type="predicted"/>
<evidence type="ECO:0000313" key="3">
    <source>
        <dbReference type="EMBL" id="GAA0618162.1"/>
    </source>
</evidence>
<keyword evidence="4" id="KW-1185">Reference proteome</keyword>
<sequence>MRDPAGHPGHESGTVGPVPVEVPRQPPVMPSAAHTLHTVVLWHTCRPAPSHLRQCPAGPGDGPGWVNLQPAQQYLLHHALGLQVPAEDEPDAKPVKTATRDDKWTLNLQAARQFHAREGHLNVPRKHVERLKRPERPTAEDGSTGPQTDGTESPQTGAAEPVEVKLGMFLDNTRRRATKLTTQRRNDLDQLGMRW</sequence>
<feature type="domain" description="Helicase-associated" evidence="2">
    <location>
        <begin position="101"/>
        <end position="193"/>
    </location>
</feature>
<dbReference type="Proteomes" id="UP001500668">
    <property type="component" value="Unassembled WGS sequence"/>
</dbReference>
<evidence type="ECO:0000313" key="4">
    <source>
        <dbReference type="Proteomes" id="UP001500668"/>
    </source>
</evidence>
<evidence type="ECO:0000259" key="2">
    <source>
        <dbReference type="Pfam" id="PF03457"/>
    </source>
</evidence>